<evidence type="ECO:0000313" key="2">
    <source>
        <dbReference type="EMBL" id="GFH48551.1"/>
    </source>
</evidence>
<dbReference type="EMBL" id="BLLK01000028">
    <property type="protein sequence ID" value="GFH48551.1"/>
    <property type="molecule type" value="Genomic_DNA"/>
</dbReference>
<dbReference type="AlphaFoldDB" id="A0AAD3CM93"/>
<organism evidence="2 3">
    <name type="scientific">Chaetoceros tenuissimus</name>
    <dbReference type="NCBI Taxonomy" id="426638"/>
    <lineage>
        <taxon>Eukaryota</taxon>
        <taxon>Sar</taxon>
        <taxon>Stramenopiles</taxon>
        <taxon>Ochrophyta</taxon>
        <taxon>Bacillariophyta</taxon>
        <taxon>Coscinodiscophyceae</taxon>
        <taxon>Chaetocerotophycidae</taxon>
        <taxon>Chaetocerotales</taxon>
        <taxon>Chaetocerotaceae</taxon>
        <taxon>Chaetoceros</taxon>
    </lineage>
</organism>
<sequence length="364" mass="42156">MSASSVTVTPETSIEMLLHPRSGEILVEPQSRNGSTSNSYLMTTETNTKSFKYMLELIAKANAQNDCTVTGFNSYLAYKQNISTSMDSTKKPNIVSKPKNIHNLPTPARKPKSKNRQTQNRTMMKRKPRPTVPIYARHQMKQQASKQKDSKVNVSIDKQQKRIQHTSLVSREACARLYESAVKQKKQMEEMISAHVQQQIEEMKKLRAMKIPTNPKFHYVQSRVKLQLRRGKATCSRTCEESDERMDSKFATLTSPMNVPKAVQVRKVESFIKKPPHRGVKAFQFLYDTCKEKQEDGKERREAIEEAIRRKREIPNWIEMPKLPISETDAVYNRHRKLYLQCEARKAKLAELFGVEYMPKMSHF</sequence>
<dbReference type="Proteomes" id="UP001054902">
    <property type="component" value="Unassembled WGS sequence"/>
</dbReference>
<keyword evidence="3" id="KW-1185">Reference proteome</keyword>
<protein>
    <submittedName>
        <fullName evidence="2">Uncharacterized protein</fullName>
    </submittedName>
</protein>
<evidence type="ECO:0000256" key="1">
    <source>
        <dbReference type="SAM" id="MobiDB-lite"/>
    </source>
</evidence>
<proteinExistence type="predicted"/>
<feature type="region of interest" description="Disordered" evidence="1">
    <location>
        <begin position="86"/>
        <end position="133"/>
    </location>
</feature>
<evidence type="ECO:0000313" key="3">
    <source>
        <dbReference type="Proteomes" id="UP001054902"/>
    </source>
</evidence>
<comment type="caution">
    <text evidence="2">The sequence shown here is derived from an EMBL/GenBank/DDBJ whole genome shotgun (WGS) entry which is preliminary data.</text>
</comment>
<name>A0AAD3CM93_9STRA</name>
<feature type="region of interest" description="Disordered" evidence="1">
    <location>
        <begin position="140"/>
        <end position="159"/>
    </location>
</feature>
<accession>A0AAD3CM93</accession>
<reference evidence="2 3" key="1">
    <citation type="journal article" date="2021" name="Sci. Rep.">
        <title>The genome of the diatom Chaetoceros tenuissimus carries an ancient integrated fragment of an extant virus.</title>
        <authorList>
            <person name="Hongo Y."/>
            <person name="Kimura K."/>
            <person name="Takaki Y."/>
            <person name="Yoshida Y."/>
            <person name="Baba S."/>
            <person name="Kobayashi G."/>
            <person name="Nagasaki K."/>
            <person name="Hano T."/>
            <person name="Tomaru Y."/>
        </authorList>
    </citation>
    <scope>NUCLEOTIDE SEQUENCE [LARGE SCALE GENOMIC DNA]</scope>
    <source>
        <strain evidence="2 3">NIES-3715</strain>
    </source>
</reference>
<gene>
    <name evidence="2" type="ORF">CTEN210_05027</name>
</gene>